<feature type="domain" description="Cytochrome c" evidence="6">
    <location>
        <begin position="355"/>
        <end position="594"/>
    </location>
</feature>
<dbReference type="InterPro" id="IPR051395">
    <property type="entry name" value="Cytochrome_c_Peroxidase/MauG"/>
</dbReference>
<dbReference type="OrthoDB" id="417271at2"/>
<dbReference type="KEGG" id="cyj:Cyan7822_1453"/>
<dbReference type="PROSITE" id="PS51007">
    <property type="entry name" value="CYTC"/>
    <property type="match status" value="1"/>
</dbReference>
<evidence type="ECO:0000256" key="1">
    <source>
        <dbReference type="ARBA" id="ARBA00022617"/>
    </source>
</evidence>
<feature type="region of interest" description="Disordered" evidence="5">
    <location>
        <begin position="551"/>
        <end position="574"/>
    </location>
</feature>
<dbReference type="InterPro" id="IPR036909">
    <property type="entry name" value="Cyt_c-like_dom_sf"/>
</dbReference>
<evidence type="ECO:0000256" key="3">
    <source>
        <dbReference type="ARBA" id="ARBA00023004"/>
    </source>
</evidence>
<dbReference type="SUPFAM" id="SSF46626">
    <property type="entry name" value="Cytochrome c"/>
    <property type="match status" value="1"/>
</dbReference>
<dbReference type="AlphaFoldDB" id="E0UJT8"/>
<dbReference type="NCBIfam" id="NF040606">
    <property type="entry name" value="CytoC_perox"/>
    <property type="match status" value="1"/>
</dbReference>
<dbReference type="eggNOG" id="COG2010">
    <property type="taxonomic scope" value="Bacteria"/>
</dbReference>
<dbReference type="Pfam" id="PF21419">
    <property type="entry name" value="RoxA-like_Cyt-c"/>
    <property type="match status" value="1"/>
</dbReference>
<reference evidence="8" key="1">
    <citation type="journal article" date="2011" name="MBio">
        <title>Novel metabolic attributes of the genus Cyanothece, comprising a group of unicellular nitrogen-fixing Cyanobacteria.</title>
        <authorList>
            <person name="Bandyopadhyay A."/>
            <person name="Elvitigala T."/>
            <person name="Welsh E."/>
            <person name="Stockel J."/>
            <person name="Liberton M."/>
            <person name="Min H."/>
            <person name="Sherman L.A."/>
            <person name="Pakrasi H.B."/>
        </authorList>
    </citation>
    <scope>NUCLEOTIDE SEQUENCE [LARGE SCALE GENOMIC DNA]</scope>
    <source>
        <strain evidence="8">PCC 7822</strain>
    </source>
</reference>
<dbReference type="STRING" id="497965.Cyan7822_1453"/>
<evidence type="ECO:0000313" key="7">
    <source>
        <dbReference type="EMBL" id="ADN13449.1"/>
    </source>
</evidence>
<evidence type="ECO:0000256" key="5">
    <source>
        <dbReference type="SAM" id="MobiDB-lite"/>
    </source>
</evidence>
<dbReference type="GO" id="GO:0020037">
    <property type="term" value="F:heme binding"/>
    <property type="evidence" value="ECO:0007669"/>
    <property type="project" value="InterPro"/>
</dbReference>
<keyword evidence="8" id="KW-1185">Reference proteome</keyword>
<accession>E0UJT8</accession>
<dbReference type="GO" id="GO:0046872">
    <property type="term" value="F:metal ion binding"/>
    <property type="evidence" value="ECO:0007669"/>
    <property type="project" value="UniProtKB-KW"/>
</dbReference>
<dbReference type="InterPro" id="IPR047758">
    <property type="entry name" value="CytoC_perox"/>
</dbReference>
<dbReference type="Gene3D" id="1.10.760.10">
    <property type="entry name" value="Cytochrome c-like domain"/>
    <property type="match status" value="1"/>
</dbReference>
<organism evidence="7 8">
    <name type="scientific">Gloeothece verrucosa (strain PCC 7822)</name>
    <name type="common">Cyanothece sp. (strain PCC 7822)</name>
    <dbReference type="NCBI Taxonomy" id="497965"/>
    <lineage>
        <taxon>Bacteria</taxon>
        <taxon>Bacillati</taxon>
        <taxon>Cyanobacteriota</taxon>
        <taxon>Cyanophyceae</taxon>
        <taxon>Oscillatoriophycideae</taxon>
        <taxon>Chroococcales</taxon>
        <taxon>Aphanothecaceae</taxon>
        <taxon>Gloeothece</taxon>
        <taxon>Gloeothece verrucosa</taxon>
    </lineage>
</organism>
<dbReference type="PANTHER" id="PTHR30600:SF9">
    <property type="entry name" value="BLR7738 PROTEIN"/>
    <property type="match status" value="1"/>
</dbReference>
<keyword evidence="1 4" id="KW-0349">Heme</keyword>
<name>E0UJT8_GLOV7</name>
<proteinExistence type="predicted"/>
<dbReference type="GO" id="GO:0004130">
    <property type="term" value="F:cytochrome-c peroxidase activity"/>
    <property type="evidence" value="ECO:0007669"/>
    <property type="project" value="TreeGrafter"/>
</dbReference>
<protein>
    <submittedName>
        <fullName evidence="7">Conserved hypothetical 65.5 kDa protein</fullName>
    </submittedName>
</protein>
<evidence type="ECO:0000259" key="6">
    <source>
        <dbReference type="PROSITE" id="PS51007"/>
    </source>
</evidence>
<dbReference type="HOGENOM" id="CLU_014386_1_0_3"/>
<dbReference type="GO" id="GO:0009055">
    <property type="term" value="F:electron transfer activity"/>
    <property type="evidence" value="ECO:0007669"/>
    <property type="project" value="InterPro"/>
</dbReference>
<keyword evidence="3 4" id="KW-0408">Iron</keyword>
<dbReference type="PANTHER" id="PTHR30600">
    <property type="entry name" value="CYTOCHROME C PEROXIDASE-RELATED"/>
    <property type="match status" value="1"/>
</dbReference>
<evidence type="ECO:0000256" key="4">
    <source>
        <dbReference type="PROSITE-ProRule" id="PRU00433"/>
    </source>
</evidence>
<gene>
    <name evidence="7" type="ordered locus">Cyan7822_1453</name>
</gene>
<dbReference type="Proteomes" id="UP000008206">
    <property type="component" value="Chromosome"/>
</dbReference>
<keyword evidence="2 4" id="KW-0479">Metal-binding</keyword>
<evidence type="ECO:0000256" key="2">
    <source>
        <dbReference type="ARBA" id="ARBA00022723"/>
    </source>
</evidence>
<dbReference type="InterPro" id="IPR009056">
    <property type="entry name" value="Cyt_c-like_dom"/>
</dbReference>
<sequence>MKIKWLIGLVLTILLLVPFGANLVLSKILEVPKTEEVEVVWTKQNWSKDQWEWWYHISQGSGLEAIIPYKWFISLEQPKLSFFQSAGDFIDPKYLEGFGFLSDGKNAYNPDALPVGFAKSENYFDPQSLDKKPKTVIGFTCAACHTGQINYQGKAIRTEGGPAMIELDKFKTAVGLSLLLTKIDPIRFNRFADRVLGKDHTPEESKQLKQELNDLIAQAKETRKQVSASPDVKEGFGRLDALTRIGNFVFGSEVNPKNILPTNAPVSYPHIWSAPWFDWVQYNGSVMQPMVRNAGEAMGVFARVDLNANSPDVFKSNVDVKQLHAIEELLTGDSIFTGLTAPKWREDILGTIDPEKAAKGKVLYKQYCQSCHLPPMDSAEFMDKKYWTKLGDNDREYLQVTMKNLYTIGTDPTAAVDWYQRTVNLGPLAQKYLTPKSFETDGIITAGAALPFVVEETVEKKYDELGLTPEERDAFNGYRPNKARAPLAYKARPLNGIWATAPFLHNGSVPNLYEMLIPADERTKKFYVGTKEFDPQYVGYKKAQIPGASEFDTSKKGNLNTGHEFKGDGTGQGVIGPALNEEDRWAIVEYLKTL</sequence>
<evidence type="ECO:0000313" key="8">
    <source>
        <dbReference type="Proteomes" id="UP000008206"/>
    </source>
</evidence>
<dbReference type="RefSeq" id="WP_013321556.1">
    <property type="nucleotide sequence ID" value="NC_014501.1"/>
</dbReference>
<dbReference type="EMBL" id="CP002198">
    <property type="protein sequence ID" value="ADN13449.1"/>
    <property type="molecule type" value="Genomic_DNA"/>
</dbReference>